<comment type="caution">
    <text evidence="1">The sequence shown here is derived from an EMBL/GenBank/DDBJ whole genome shotgun (WGS) entry which is preliminary data.</text>
</comment>
<dbReference type="Proteomes" id="UP001176883">
    <property type="component" value="Unassembled WGS sequence"/>
</dbReference>
<sequence>MNNVKGYISKKKEGTSLYEELHLEALEIIQKLSSEVWTDFNEHDPGVTILESIVYTITELAHKTLSPIQDILIKSRGQELHSGDNGFFVASDILTTGPITFYDYRKIWIDQISNVKNVWIYPIEDCPGEVDNIKGLLRVFIGKFKYKSDPQEESDDNKRIIQEILTTYNTNRNLCEDIYNIEIYKPLRLAMGLNIKLSNSVNGEEILAKVFNQVNDYMVSNVNYYSLWELQRKDTPINKIFNGPNLLDGFILDEDLKDPLEEIVISDVMKIITQIPGIVSVNDFYFQYKDPDTGDMIQIRDRFKVPKNTRVIATFPKSDKEIVFENSNTFFQPDLNETKKQFSLIRALSYGGFKEASSSLNKISIPPGNHLDMTSYFPIRKQLPELYGIGDRGISGQATDLRKAQVKQLQAYLMPFDQLMVNFLTQLSNIHTLYDVNDNNHASYFTKELPDTEELIDLIKPVNGEYELTKWKETLNDINNRFDNKALKRLSEVANHLLSRFNETFQTYALRKINSSSYGEVLMNEEFDKKLLTSKRQLVREYASISYGRARSFNYHQPEEGEKNQFIPGILRKLAILMDIDDFKIKSLIKGFEDSEIEIHPVTLNIEVVIDAINISQEDLEIIKIEDVTIDEVIKDDLYKVMHYMGDKETLLQDTLKYGVIADNYEIKKSEKEDLYYIFYKKANQEANIVHLSKTQEEAVTAIQKAVAYLVNINQKSEGFFMIEHLLLLPPYKEAYFGFQIDFSLLPSIGLNLKLTHKVWAPCQERNETITTFVNQLLLGQLQYSVIHKKDNYSLEISSSGEDGQEGEVLMVSENQYTSEEALNKDIELLKGLNTVVDEEQLGTIIKCYVNYAAGKAPIDESFFSFQASFIAPSWPVRFQNENFKTMFKNTVYEQFPIHIKYGIYWLDYEDLKTFETSYFKWLEQLSSKSEEDTQKDLAYELITILQKLIEQQDET</sequence>
<evidence type="ECO:0000313" key="1">
    <source>
        <dbReference type="EMBL" id="MDO5968967.1"/>
    </source>
</evidence>
<evidence type="ECO:0000313" key="2">
    <source>
        <dbReference type="Proteomes" id="UP001176883"/>
    </source>
</evidence>
<dbReference type="RefSeq" id="WP_303276652.1">
    <property type="nucleotide sequence ID" value="NZ_JAUOEK010000056.1"/>
</dbReference>
<reference evidence="1" key="1">
    <citation type="submission" date="2023-07" db="EMBL/GenBank/DDBJ databases">
        <title>Two novel species in the genus Flavivirga.</title>
        <authorList>
            <person name="Kwon K."/>
        </authorList>
    </citation>
    <scope>NUCLEOTIDE SEQUENCE</scope>
    <source>
        <strain evidence="1">KCTC 52353</strain>
    </source>
</reference>
<organism evidence="1 2">
    <name type="scientific">Flavivirga aquimarina</name>
    <dbReference type="NCBI Taxonomy" id="2027862"/>
    <lineage>
        <taxon>Bacteria</taxon>
        <taxon>Pseudomonadati</taxon>
        <taxon>Bacteroidota</taxon>
        <taxon>Flavobacteriia</taxon>
        <taxon>Flavobacteriales</taxon>
        <taxon>Flavobacteriaceae</taxon>
        <taxon>Flavivirga</taxon>
    </lineage>
</organism>
<name>A0ABT8W7D0_9FLAO</name>
<accession>A0ABT8W7D0</accession>
<proteinExistence type="predicted"/>
<gene>
    <name evidence="1" type="ORF">Q4Q35_04030</name>
</gene>
<protein>
    <submittedName>
        <fullName evidence="1">Uncharacterized protein</fullName>
    </submittedName>
</protein>
<keyword evidence="2" id="KW-1185">Reference proteome</keyword>
<dbReference type="EMBL" id="JAUOEK010000056">
    <property type="protein sequence ID" value="MDO5968967.1"/>
    <property type="molecule type" value="Genomic_DNA"/>
</dbReference>